<evidence type="ECO:0000313" key="2">
    <source>
        <dbReference type="EMBL" id="PNX84914.1"/>
    </source>
</evidence>
<comment type="caution">
    <text evidence="2">The sequence shown here is derived from an EMBL/GenBank/DDBJ whole genome shotgun (WGS) entry which is preliminary data.</text>
</comment>
<feature type="compositionally biased region" description="Basic and acidic residues" evidence="1">
    <location>
        <begin position="1"/>
        <end position="19"/>
    </location>
</feature>
<accession>A0A2K3M2C2</accession>
<organism evidence="2 3">
    <name type="scientific">Trifolium pratense</name>
    <name type="common">Red clover</name>
    <dbReference type="NCBI Taxonomy" id="57577"/>
    <lineage>
        <taxon>Eukaryota</taxon>
        <taxon>Viridiplantae</taxon>
        <taxon>Streptophyta</taxon>
        <taxon>Embryophyta</taxon>
        <taxon>Tracheophyta</taxon>
        <taxon>Spermatophyta</taxon>
        <taxon>Magnoliopsida</taxon>
        <taxon>eudicotyledons</taxon>
        <taxon>Gunneridae</taxon>
        <taxon>Pentapetalae</taxon>
        <taxon>rosids</taxon>
        <taxon>fabids</taxon>
        <taxon>Fabales</taxon>
        <taxon>Fabaceae</taxon>
        <taxon>Papilionoideae</taxon>
        <taxon>50 kb inversion clade</taxon>
        <taxon>NPAAA clade</taxon>
        <taxon>Hologalegina</taxon>
        <taxon>IRL clade</taxon>
        <taxon>Trifolieae</taxon>
        <taxon>Trifolium</taxon>
    </lineage>
</organism>
<dbReference type="AlphaFoldDB" id="A0A2K3M2C2"/>
<feature type="non-terminal residue" evidence="2">
    <location>
        <position position="103"/>
    </location>
</feature>
<dbReference type="Proteomes" id="UP000236291">
    <property type="component" value="Unassembled WGS sequence"/>
</dbReference>
<evidence type="ECO:0000313" key="3">
    <source>
        <dbReference type="Proteomes" id="UP000236291"/>
    </source>
</evidence>
<proteinExistence type="predicted"/>
<feature type="region of interest" description="Disordered" evidence="1">
    <location>
        <begin position="1"/>
        <end position="20"/>
    </location>
</feature>
<protein>
    <submittedName>
        <fullName evidence="2">Uncharacterized protein</fullName>
    </submittedName>
</protein>
<name>A0A2K3M2C2_TRIPR</name>
<reference evidence="2 3" key="1">
    <citation type="journal article" date="2014" name="Am. J. Bot.">
        <title>Genome assembly and annotation for red clover (Trifolium pratense; Fabaceae).</title>
        <authorList>
            <person name="Istvanek J."/>
            <person name="Jaros M."/>
            <person name="Krenek A."/>
            <person name="Repkova J."/>
        </authorList>
    </citation>
    <scope>NUCLEOTIDE SEQUENCE [LARGE SCALE GENOMIC DNA]</scope>
    <source>
        <strain evidence="3">cv. Tatra</strain>
        <tissue evidence="2">Young leaves</tissue>
    </source>
</reference>
<dbReference type="EMBL" id="ASHM01047546">
    <property type="protein sequence ID" value="PNX84914.1"/>
    <property type="molecule type" value="Genomic_DNA"/>
</dbReference>
<reference evidence="2 3" key="2">
    <citation type="journal article" date="2017" name="Front. Plant Sci.">
        <title>Gene Classification and Mining of Molecular Markers Useful in Red Clover (Trifolium pratense) Breeding.</title>
        <authorList>
            <person name="Istvanek J."/>
            <person name="Dluhosova J."/>
            <person name="Dluhos P."/>
            <person name="Patkova L."/>
            <person name="Nedelnik J."/>
            <person name="Repkova J."/>
        </authorList>
    </citation>
    <scope>NUCLEOTIDE SEQUENCE [LARGE SCALE GENOMIC DNA]</scope>
    <source>
        <strain evidence="3">cv. Tatra</strain>
        <tissue evidence="2">Young leaves</tissue>
    </source>
</reference>
<evidence type="ECO:0000256" key="1">
    <source>
        <dbReference type="SAM" id="MobiDB-lite"/>
    </source>
</evidence>
<sequence>MKEETFDREHDEGSRRSESGQRVCMSGKIDICIDVGIFVPRFPNLWFGETKRRNEGGLVGNSVDRSKNRAFLVRILNSRLEVRRQSDWHYDTLFPKFNQVNIV</sequence>
<gene>
    <name evidence="2" type="ORF">L195_g040978</name>
</gene>